<evidence type="ECO:0000313" key="2">
    <source>
        <dbReference type="EMBL" id="MFC1418655.1"/>
    </source>
</evidence>
<organism evidence="2 3">
    <name type="scientific">Streptacidiphilus cavernicola</name>
    <dbReference type="NCBI Taxonomy" id="3342716"/>
    <lineage>
        <taxon>Bacteria</taxon>
        <taxon>Bacillati</taxon>
        <taxon>Actinomycetota</taxon>
        <taxon>Actinomycetes</taxon>
        <taxon>Kitasatosporales</taxon>
        <taxon>Streptomycetaceae</taxon>
        <taxon>Streptacidiphilus</taxon>
    </lineage>
</organism>
<dbReference type="Proteomes" id="UP001592531">
    <property type="component" value="Unassembled WGS sequence"/>
</dbReference>
<gene>
    <name evidence="2" type="ORF">ACEZDE_18755</name>
</gene>
<sequence length="273" mass="29713">MAKKTKRTGGQRRSGNPGHRAAAELAQAVQEMQGTPFGDLLGHLLTGGAVPPQRPAPAPDRVEIQADDPENTIWIVGNPRLEPDLTVEPTCGFQWADQSAVVSTATVRQMATDLLACASWADMTGLLRHRLQLDPEMANAVLLDMIRSSGHTRDHFGDPGVMTFSPGAVRQRPEGLVLITGLGRNTAISPDGARQMAASWLETAMSVTTDEATSFALRELVQLDTPAIEGVMQYQRLLHSMKVPGQDRMHRDELVRLKSILADMPEDPTEPQE</sequence>
<name>A0ABV6VY55_9ACTN</name>
<proteinExistence type="predicted"/>
<evidence type="ECO:0000313" key="3">
    <source>
        <dbReference type="Proteomes" id="UP001592531"/>
    </source>
</evidence>
<reference evidence="2 3" key="1">
    <citation type="submission" date="2024-09" db="EMBL/GenBank/DDBJ databases">
        <authorList>
            <person name="Lee S.D."/>
        </authorList>
    </citation>
    <scope>NUCLEOTIDE SEQUENCE [LARGE SCALE GENOMIC DNA]</scope>
    <source>
        <strain evidence="2 3">N8-3</strain>
    </source>
</reference>
<evidence type="ECO:0000256" key="1">
    <source>
        <dbReference type="SAM" id="MobiDB-lite"/>
    </source>
</evidence>
<feature type="region of interest" description="Disordered" evidence="1">
    <location>
        <begin position="1"/>
        <end position="21"/>
    </location>
</feature>
<keyword evidence="3" id="KW-1185">Reference proteome</keyword>
<comment type="caution">
    <text evidence="2">The sequence shown here is derived from an EMBL/GenBank/DDBJ whole genome shotgun (WGS) entry which is preliminary data.</text>
</comment>
<dbReference type="EMBL" id="JBHFAB010000013">
    <property type="protein sequence ID" value="MFC1418655.1"/>
    <property type="molecule type" value="Genomic_DNA"/>
</dbReference>
<protein>
    <submittedName>
        <fullName evidence="2">Uncharacterized protein</fullName>
    </submittedName>
</protein>
<feature type="compositionally biased region" description="Basic residues" evidence="1">
    <location>
        <begin position="1"/>
        <end position="10"/>
    </location>
</feature>
<dbReference type="RefSeq" id="WP_380537451.1">
    <property type="nucleotide sequence ID" value="NZ_JBHFAB010000013.1"/>
</dbReference>
<accession>A0ABV6VY55</accession>